<dbReference type="FunFam" id="3.30.420.40:FF:000048">
    <property type="entry name" value="ARP5 actin-related protein 5 homolog"/>
    <property type="match status" value="1"/>
</dbReference>
<dbReference type="GO" id="GO:0005634">
    <property type="term" value="C:nucleus"/>
    <property type="evidence" value="ECO:0007669"/>
    <property type="project" value="UniProtKB-SubCell"/>
</dbReference>
<dbReference type="FunFam" id="3.30.420.40:FF:000237">
    <property type="entry name" value="Actin-related protein 5"/>
    <property type="match status" value="1"/>
</dbReference>
<keyword evidence="5" id="KW-0227">DNA damage</keyword>
<dbReference type="CDD" id="cd10211">
    <property type="entry name" value="ASKHA_NBD_Arp5"/>
    <property type="match status" value="1"/>
</dbReference>
<evidence type="ECO:0000256" key="8">
    <source>
        <dbReference type="ARBA" id="ARBA00023163"/>
    </source>
</evidence>
<dbReference type="AlphaFoldDB" id="A0A836EIP6"/>
<dbReference type="Pfam" id="PF00022">
    <property type="entry name" value="Actin"/>
    <property type="match status" value="2"/>
</dbReference>
<evidence type="ECO:0000256" key="9">
    <source>
        <dbReference type="ARBA" id="ARBA00023172"/>
    </source>
</evidence>
<dbReference type="GO" id="GO:0060255">
    <property type="term" value="P:regulation of macromolecule metabolic process"/>
    <property type="evidence" value="ECO:0007669"/>
    <property type="project" value="UniProtKB-ARBA"/>
</dbReference>
<dbReference type="SUPFAM" id="SSF53067">
    <property type="entry name" value="Actin-like ATPase domain"/>
    <property type="match status" value="2"/>
</dbReference>
<keyword evidence="11" id="KW-0539">Nucleus</keyword>
<dbReference type="Proteomes" id="UP000667349">
    <property type="component" value="Unassembled WGS sequence"/>
</dbReference>
<evidence type="ECO:0000256" key="1">
    <source>
        <dbReference type="ARBA" id="ARBA00003373"/>
    </source>
</evidence>
<keyword evidence="15" id="KW-1185">Reference proteome</keyword>
<feature type="coiled-coil region" evidence="13">
    <location>
        <begin position="315"/>
        <end position="354"/>
    </location>
</feature>
<dbReference type="GO" id="GO:0006310">
    <property type="term" value="P:DNA recombination"/>
    <property type="evidence" value="ECO:0007669"/>
    <property type="project" value="UniProtKB-KW"/>
</dbReference>
<evidence type="ECO:0000256" key="13">
    <source>
        <dbReference type="SAM" id="Coils"/>
    </source>
</evidence>
<evidence type="ECO:0000256" key="4">
    <source>
        <dbReference type="ARBA" id="ARBA00021612"/>
    </source>
</evidence>
<dbReference type="GO" id="GO:0006281">
    <property type="term" value="P:DNA repair"/>
    <property type="evidence" value="ECO:0007669"/>
    <property type="project" value="UniProtKB-KW"/>
</dbReference>
<sequence length="707" mass="81603">IIPIFLISFECFGPDFYLKFPRFKYIRIYPGKMEIELIELKDIKTIPDIIHVYPERVKSECTPLVIDNGSYNCRVGWATEKEPQLIFKNLIAKPRKERGKKDGEPQVGNDIANIEAVRFQLKTQFDRNVVTHFEAQEQILDYIFTHMGIDTEGSVNHPIILTEAFLNPNYSRNLMAELLFECYNVPSVAYGIDCLFSYQHNNCPSDGLIVSVGYHTTHIIPILDGKADAMNARRINVGGYHITSYMHKLLQLKYPVHVNAITLSRAEELIHEHSMIALSYQEELSKWADVDYYDTHILRVQLPYIAPTTTPGLTLEQQKERKRELARRLMEINARKREERLAEDEEQLNQLLAVQDLLEEGEIDEFDQALKSYSLANEADLIKMINNLQAKVERTRQKIVAANSQEENIVIEEKPKIKSSLQPRDQQDFDEWIAGVRKKRQEILDKRMAKRQRRQDMAKRRTAAAQERMRIISQLAKKEKRDDDFGMRDEDWDVYKVINREGGDSDSELEQEKLLELEDVLRHHDPEFDSAGSSVPMVPGETHQLHVGVERLRTPELLFQPSMIGSVEAGIAEAIEFVLKQYTSEEQTRLVSNVFLTGGSTTFPGLLERLKRELREMRPFGSNFQVNIAKNTSLDAWYGARDFGLNGNFPEYLVSRKEYEEKGGEYFKEHSTSNTYTRSPDPLPMIQVPVTSEQVIVEDAIVDVEIE</sequence>
<evidence type="ECO:0000256" key="5">
    <source>
        <dbReference type="ARBA" id="ARBA00022763"/>
    </source>
</evidence>
<evidence type="ECO:0000256" key="7">
    <source>
        <dbReference type="ARBA" id="ARBA00023054"/>
    </source>
</evidence>
<evidence type="ECO:0000256" key="11">
    <source>
        <dbReference type="ARBA" id="ARBA00023242"/>
    </source>
</evidence>
<protein>
    <recommendedName>
        <fullName evidence="4">Actin-related protein 5</fullName>
    </recommendedName>
</protein>
<comment type="similarity">
    <text evidence="3">Belongs to the actin family. ARP5 subfamily.</text>
</comment>
<keyword evidence="9" id="KW-0233">DNA recombination</keyword>
<dbReference type="PANTHER" id="PTHR11937">
    <property type="entry name" value="ACTIN"/>
    <property type="match status" value="1"/>
</dbReference>
<feature type="non-terminal residue" evidence="14">
    <location>
        <position position="707"/>
    </location>
</feature>
<evidence type="ECO:0000256" key="10">
    <source>
        <dbReference type="ARBA" id="ARBA00023204"/>
    </source>
</evidence>
<dbReference type="InterPro" id="IPR004000">
    <property type="entry name" value="Actin"/>
</dbReference>
<keyword evidence="6" id="KW-0805">Transcription regulation</keyword>
<evidence type="ECO:0000313" key="14">
    <source>
        <dbReference type="EMBL" id="KAG5315792.1"/>
    </source>
</evidence>
<gene>
    <name evidence="14" type="primary">Arp5</name>
    <name evidence="14" type="ORF">G6Z75_0006440</name>
</gene>
<keyword evidence="10" id="KW-0234">DNA repair</keyword>
<proteinExistence type="inferred from homology"/>
<evidence type="ECO:0000256" key="6">
    <source>
        <dbReference type="ARBA" id="ARBA00023015"/>
    </source>
</evidence>
<comment type="subunit">
    <text evidence="12">Component of the chromatin remodeling Ino80 complex.</text>
</comment>
<comment type="subcellular location">
    <subcellularLocation>
        <location evidence="2">Nucleus</location>
    </subcellularLocation>
</comment>
<name>A0A836EIP6_9HYME</name>
<accession>A0A836EIP6</accession>
<dbReference type="EMBL" id="JAANHZ010000106">
    <property type="protein sequence ID" value="KAG5315792.1"/>
    <property type="molecule type" value="Genomic_DNA"/>
</dbReference>
<keyword evidence="7 13" id="KW-0175">Coiled coil</keyword>
<comment type="function">
    <text evidence="1">Proposed core component of the chromatin remodeling INO80 complex which is involved in transcriptional regulation, DNA replication and probably DNA repair.</text>
</comment>
<comment type="caution">
    <text evidence="14">The sequence shown here is derived from an EMBL/GenBank/DDBJ whole genome shotgun (WGS) entry which is preliminary data.</text>
</comment>
<feature type="coiled-coil region" evidence="13">
    <location>
        <begin position="378"/>
        <end position="405"/>
    </location>
</feature>
<dbReference type="FunFam" id="3.90.640.10:FF:000016">
    <property type="entry name" value="ARP5 actin-related protein 5 homolog"/>
    <property type="match status" value="1"/>
</dbReference>
<evidence type="ECO:0000256" key="3">
    <source>
        <dbReference type="ARBA" id="ARBA00006021"/>
    </source>
</evidence>
<organism evidence="14 15">
    <name type="scientific">Acromyrmex insinuator</name>
    <dbReference type="NCBI Taxonomy" id="230686"/>
    <lineage>
        <taxon>Eukaryota</taxon>
        <taxon>Metazoa</taxon>
        <taxon>Ecdysozoa</taxon>
        <taxon>Arthropoda</taxon>
        <taxon>Hexapoda</taxon>
        <taxon>Insecta</taxon>
        <taxon>Pterygota</taxon>
        <taxon>Neoptera</taxon>
        <taxon>Endopterygota</taxon>
        <taxon>Hymenoptera</taxon>
        <taxon>Apocrita</taxon>
        <taxon>Aculeata</taxon>
        <taxon>Formicoidea</taxon>
        <taxon>Formicidae</taxon>
        <taxon>Myrmicinae</taxon>
        <taxon>Acromyrmex</taxon>
    </lineage>
</organism>
<dbReference type="Gene3D" id="3.30.420.40">
    <property type="match status" value="3"/>
</dbReference>
<dbReference type="SMART" id="SM00268">
    <property type="entry name" value="ACTIN"/>
    <property type="match status" value="1"/>
</dbReference>
<evidence type="ECO:0000256" key="12">
    <source>
        <dbReference type="ARBA" id="ARBA00061816"/>
    </source>
</evidence>
<dbReference type="InterPro" id="IPR043129">
    <property type="entry name" value="ATPase_NBD"/>
</dbReference>
<evidence type="ECO:0000256" key="2">
    <source>
        <dbReference type="ARBA" id="ARBA00004123"/>
    </source>
</evidence>
<feature type="non-terminal residue" evidence="14">
    <location>
        <position position="1"/>
    </location>
</feature>
<reference evidence="14" key="1">
    <citation type="submission" date="2020-02" db="EMBL/GenBank/DDBJ databases">
        <title>Relaxed selection underlies rapid genomic changes in the transitions from sociality to social parasitism in ants.</title>
        <authorList>
            <person name="Bi X."/>
        </authorList>
    </citation>
    <scope>NUCLEOTIDE SEQUENCE</scope>
    <source>
        <strain evidence="14">BGI-DK2013a</strain>
        <tissue evidence="14">Whole body</tissue>
    </source>
</reference>
<dbReference type="GO" id="GO:0019219">
    <property type="term" value="P:regulation of nucleobase-containing compound metabolic process"/>
    <property type="evidence" value="ECO:0007669"/>
    <property type="project" value="UniProtKB-ARBA"/>
</dbReference>
<dbReference type="FunFam" id="3.30.420.40:FF:000058">
    <property type="entry name" value="Putative actin-related protein 5"/>
    <property type="match status" value="1"/>
</dbReference>
<evidence type="ECO:0000313" key="15">
    <source>
        <dbReference type="Proteomes" id="UP000667349"/>
    </source>
</evidence>
<keyword evidence="8" id="KW-0804">Transcription</keyword>